<comment type="function">
    <text evidence="8">Catalyzes the transfer of the phosphoribosyl group of 5-phosphorylribose-1-pyrophosphate (PRPP) to anthranilate to yield N-(5'-phosphoribosyl)-anthranilate (PRA).</text>
</comment>
<dbReference type="UniPathway" id="UPA00035">
    <property type="reaction ID" value="UER00041"/>
</dbReference>
<keyword evidence="7 8" id="KW-0057">Aromatic amino acid biosynthesis</keyword>
<evidence type="ECO:0000256" key="1">
    <source>
        <dbReference type="ARBA" id="ARBA00004907"/>
    </source>
</evidence>
<dbReference type="InterPro" id="IPR035902">
    <property type="entry name" value="Nuc_phospho_transferase"/>
</dbReference>
<dbReference type="Gene3D" id="3.40.1030.10">
    <property type="entry name" value="Nucleoside phosphorylase/phosphoribosyltransferase catalytic domain"/>
    <property type="match status" value="1"/>
</dbReference>
<comment type="subunit">
    <text evidence="8">Homodimer.</text>
</comment>
<comment type="catalytic activity">
    <reaction evidence="8">
        <text>N-(5-phospho-beta-D-ribosyl)anthranilate + diphosphate = 5-phospho-alpha-D-ribose 1-diphosphate + anthranilate</text>
        <dbReference type="Rhea" id="RHEA:11768"/>
        <dbReference type="ChEBI" id="CHEBI:16567"/>
        <dbReference type="ChEBI" id="CHEBI:18277"/>
        <dbReference type="ChEBI" id="CHEBI:33019"/>
        <dbReference type="ChEBI" id="CHEBI:58017"/>
        <dbReference type="EC" id="2.4.2.18"/>
    </reaction>
</comment>
<dbReference type="InterPro" id="IPR005940">
    <property type="entry name" value="Anthranilate_Pribosyl_Tfrase"/>
</dbReference>
<feature type="binding site" evidence="8">
    <location>
        <begin position="89"/>
        <end position="92"/>
    </location>
    <ligand>
        <name>5-phospho-alpha-D-ribose 1-diphosphate</name>
        <dbReference type="ChEBI" id="CHEBI:58017"/>
    </ligand>
</feature>
<dbReference type="InterPro" id="IPR017459">
    <property type="entry name" value="Glycosyl_Trfase_fam3_N_dom"/>
</dbReference>
<comment type="similarity">
    <text evidence="8">Belongs to the anthranilate phosphoribosyltransferase family.</text>
</comment>
<dbReference type="GO" id="GO:0000287">
    <property type="term" value="F:magnesium ion binding"/>
    <property type="evidence" value="ECO:0007669"/>
    <property type="project" value="UniProtKB-UniRule"/>
</dbReference>
<dbReference type="EMBL" id="PGGK01000002">
    <property type="protein sequence ID" value="TGC11074.1"/>
    <property type="molecule type" value="Genomic_DNA"/>
</dbReference>
<accession>A0A4E0PY60</accession>
<comment type="pathway">
    <text evidence="1 8">Amino-acid biosynthesis; L-tryptophan biosynthesis; L-tryptophan from chorismate: step 2/5.</text>
</comment>
<dbReference type="OrthoDB" id="8214at2157"/>
<evidence type="ECO:0000256" key="2">
    <source>
        <dbReference type="ARBA" id="ARBA00011948"/>
    </source>
</evidence>
<proteinExistence type="inferred from homology"/>
<evidence type="ECO:0000256" key="7">
    <source>
        <dbReference type="ARBA" id="ARBA00023141"/>
    </source>
</evidence>
<feature type="binding site" evidence="8">
    <location>
        <position position="224"/>
    </location>
    <ligand>
        <name>Mg(2+)</name>
        <dbReference type="ChEBI" id="CHEBI:18420"/>
        <label>1</label>
    </ligand>
</feature>
<protein>
    <recommendedName>
        <fullName evidence="2 8">Anthranilate phosphoribosyltransferase</fullName>
        <ecNumber evidence="2 8">2.4.2.18</ecNumber>
    </recommendedName>
</protein>
<evidence type="ECO:0000256" key="5">
    <source>
        <dbReference type="ARBA" id="ARBA00022679"/>
    </source>
</evidence>
<keyword evidence="5 8" id="KW-0808">Transferase</keyword>
<feature type="binding site" evidence="8">
    <location>
        <position position="119"/>
    </location>
    <ligand>
        <name>5-phospho-alpha-D-ribose 1-diphosphate</name>
        <dbReference type="ChEBI" id="CHEBI:58017"/>
    </ligand>
</feature>
<evidence type="ECO:0000256" key="6">
    <source>
        <dbReference type="ARBA" id="ARBA00022822"/>
    </source>
</evidence>
<sequence>MKAYIKKVSEGQNLTIKEAEDAITKIFTEATDAQIAGLLIALKMKGETSDEIAGFAIGMKKAANLIYPDLEEALVDVVGTGADRHNTINVSTASSIIIAAAGVAVAKHGNRSITSLSGSADVLKELGIKVDKSPEEVQRTIETTGIGFMFAPVFHPSMKRVAAIRQEMGTRTVFNILGPLTNPANAKVQLVGVFDKKLCKPLAEVMQKMGVERAMVVHGDGMDEISSISETCVAELKDGRIRTYTLDPEELGIKRAKATDIVGGTPKENAKDILYVLRGEKGPKRDIIVINSAAVLYLAGKVSSIKEAIPVVEEIIDSGKAMEKLMEFSDDKGICEAINETSAKSEDMRYEMC</sequence>
<feature type="domain" description="Glycosyl transferase family 3" evidence="9">
    <location>
        <begin position="73"/>
        <end position="322"/>
    </location>
</feature>
<organism evidence="11 12">
    <name type="scientific">Methanolobus halotolerans</name>
    <dbReference type="NCBI Taxonomy" id="2052935"/>
    <lineage>
        <taxon>Archaea</taxon>
        <taxon>Methanobacteriati</taxon>
        <taxon>Methanobacteriota</taxon>
        <taxon>Stenosarchaea group</taxon>
        <taxon>Methanomicrobia</taxon>
        <taxon>Methanosarcinales</taxon>
        <taxon>Methanosarcinaceae</taxon>
        <taxon>Methanolobus</taxon>
    </lineage>
</organism>
<dbReference type="InterPro" id="IPR000312">
    <property type="entry name" value="Glycosyl_Trfase_fam3"/>
</dbReference>
<feature type="binding site" evidence="8">
    <location>
        <position position="110"/>
    </location>
    <ligand>
        <name>anthranilate</name>
        <dbReference type="ChEBI" id="CHEBI:16567"/>
        <label>1</label>
    </ligand>
</feature>
<keyword evidence="8" id="KW-0479">Metal-binding</keyword>
<evidence type="ECO:0000313" key="12">
    <source>
        <dbReference type="Proteomes" id="UP000297295"/>
    </source>
</evidence>
<feature type="binding site" evidence="8">
    <location>
        <position position="91"/>
    </location>
    <ligand>
        <name>Mg(2+)</name>
        <dbReference type="ChEBI" id="CHEBI:18420"/>
        <label>1</label>
    </ligand>
</feature>
<feature type="binding site" evidence="8">
    <location>
        <position position="165"/>
    </location>
    <ligand>
        <name>anthranilate</name>
        <dbReference type="ChEBI" id="CHEBI:16567"/>
        <label>2</label>
    </ligand>
</feature>
<dbReference type="GO" id="GO:0004048">
    <property type="term" value="F:anthranilate phosphoribosyltransferase activity"/>
    <property type="evidence" value="ECO:0007669"/>
    <property type="project" value="UniProtKB-UniRule"/>
</dbReference>
<keyword evidence="4 8" id="KW-0328">Glycosyltransferase</keyword>
<evidence type="ECO:0000256" key="3">
    <source>
        <dbReference type="ARBA" id="ARBA00022605"/>
    </source>
</evidence>
<keyword evidence="12" id="KW-1185">Reference proteome</keyword>
<evidence type="ECO:0000259" key="10">
    <source>
        <dbReference type="Pfam" id="PF02885"/>
    </source>
</evidence>
<feature type="binding site" evidence="8">
    <location>
        <position position="224"/>
    </location>
    <ligand>
        <name>Mg(2+)</name>
        <dbReference type="ChEBI" id="CHEBI:18420"/>
        <label>2</label>
    </ligand>
</feature>
<dbReference type="FunFam" id="3.40.1030.10:FF:000002">
    <property type="entry name" value="Anthranilate phosphoribosyltransferase"/>
    <property type="match status" value="1"/>
</dbReference>
<dbReference type="RefSeq" id="WP_135388727.1">
    <property type="nucleotide sequence ID" value="NZ_PGGK01000002.1"/>
</dbReference>
<feature type="binding site" evidence="8">
    <location>
        <position position="223"/>
    </location>
    <ligand>
        <name>Mg(2+)</name>
        <dbReference type="ChEBI" id="CHEBI:18420"/>
        <label>2</label>
    </ligand>
</feature>
<reference evidence="11 12" key="1">
    <citation type="submission" date="2017-11" db="EMBL/GenBank/DDBJ databases">
        <title>Isolation and Characterization of Methanogenic Archaea from Saline Meromictic Lake at Siberia.</title>
        <authorList>
            <person name="Shen Y."/>
            <person name="Huang H.-H."/>
            <person name="Lai M.-C."/>
            <person name="Chen S.-C."/>
        </authorList>
    </citation>
    <scope>NUCLEOTIDE SEQUENCE [LARGE SCALE GENOMIC DNA]</scope>
    <source>
        <strain evidence="11 12">SY-01</strain>
    </source>
</reference>
<feature type="domain" description="Glycosyl transferase family 3 N-terminal" evidence="10">
    <location>
        <begin position="2"/>
        <end position="62"/>
    </location>
</feature>
<feature type="binding site" evidence="8">
    <location>
        <begin position="107"/>
        <end position="115"/>
    </location>
    <ligand>
        <name>5-phospho-alpha-D-ribose 1-diphosphate</name>
        <dbReference type="ChEBI" id="CHEBI:58017"/>
    </ligand>
</feature>
<evidence type="ECO:0000313" key="11">
    <source>
        <dbReference type="EMBL" id="TGC11074.1"/>
    </source>
</evidence>
<keyword evidence="6 8" id="KW-0822">Tryptophan biosynthesis</keyword>
<dbReference type="PANTHER" id="PTHR43285:SF2">
    <property type="entry name" value="ANTHRANILATE PHOSPHORIBOSYLTRANSFERASE"/>
    <property type="match status" value="1"/>
</dbReference>
<gene>
    <name evidence="8 11" type="primary">trpD</name>
    <name evidence="11" type="ORF">CUN85_02695</name>
</gene>
<dbReference type="GO" id="GO:0000162">
    <property type="term" value="P:L-tryptophan biosynthetic process"/>
    <property type="evidence" value="ECO:0007669"/>
    <property type="project" value="UniProtKB-UniRule"/>
</dbReference>
<dbReference type="SUPFAM" id="SSF47648">
    <property type="entry name" value="Nucleoside phosphorylase/phosphoribosyltransferase N-terminal domain"/>
    <property type="match status" value="1"/>
</dbReference>
<comment type="cofactor">
    <cofactor evidence="8">
        <name>Mg(2+)</name>
        <dbReference type="ChEBI" id="CHEBI:18420"/>
    </cofactor>
    <text evidence="8">Binds 2 magnesium ions per monomer.</text>
</comment>
<keyword evidence="8" id="KW-0460">Magnesium</keyword>
<dbReference type="HAMAP" id="MF_00211">
    <property type="entry name" value="TrpD"/>
    <property type="match status" value="1"/>
</dbReference>
<dbReference type="Proteomes" id="UP000297295">
    <property type="component" value="Unassembled WGS sequence"/>
</dbReference>
<comment type="caution">
    <text evidence="8">Lacks conserved residue(s) required for the propagation of feature annotation.</text>
</comment>
<dbReference type="GO" id="GO:0005829">
    <property type="term" value="C:cytosol"/>
    <property type="evidence" value="ECO:0007669"/>
    <property type="project" value="TreeGrafter"/>
</dbReference>
<keyword evidence="3 8" id="KW-0028">Amino-acid biosynthesis</keyword>
<dbReference type="SUPFAM" id="SSF52418">
    <property type="entry name" value="Nucleoside phosphorylase/phosphoribosyltransferase catalytic domain"/>
    <property type="match status" value="1"/>
</dbReference>
<dbReference type="Pfam" id="PF02885">
    <property type="entry name" value="Glycos_trans_3N"/>
    <property type="match status" value="1"/>
</dbReference>
<dbReference type="PANTHER" id="PTHR43285">
    <property type="entry name" value="ANTHRANILATE PHOSPHORIBOSYLTRANSFERASE"/>
    <property type="match status" value="1"/>
</dbReference>
<feature type="binding site" evidence="8">
    <location>
        <position position="79"/>
    </location>
    <ligand>
        <name>anthranilate</name>
        <dbReference type="ChEBI" id="CHEBI:16567"/>
        <label>1</label>
    </ligand>
</feature>
<dbReference type="EC" id="2.4.2.18" evidence="2 8"/>
<comment type="caution">
    <text evidence="11">The sequence shown here is derived from an EMBL/GenBank/DDBJ whole genome shotgun (WGS) entry which is preliminary data.</text>
</comment>
<evidence type="ECO:0000256" key="4">
    <source>
        <dbReference type="ARBA" id="ARBA00022676"/>
    </source>
</evidence>
<dbReference type="Pfam" id="PF00591">
    <property type="entry name" value="Glycos_transf_3"/>
    <property type="match status" value="1"/>
</dbReference>
<dbReference type="InterPro" id="IPR036320">
    <property type="entry name" value="Glycosyl_Trfase_fam3_N_dom_sf"/>
</dbReference>
<evidence type="ECO:0000259" key="9">
    <source>
        <dbReference type="Pfam" id="PF00591"/>
    </source>
</evidence>
<dbReference type="Gene3D" id="1.20.970.10">
    <property type="entry name" value="Transferase, Pyrimidine Nucleoside Phosphorylase, Chain C"/>
    <property type="match status" value="1"/>
</dbReference>
<dbReference type="NCBIfam" id="TIGR01245">
    <property type="entry name" value="trpD"/>
    <property type="match status" value="1"/>
</dbReference>
<feature type="binding site" evidence="8">
    <location>
        <position position="79"/>
    </location>
    <ligand>
        <name>5-phospho-alpha-D-ribose 1-diphosphate</name>
        <dbReference type="ChEBI" id="CHEBI:58017"/>
    </ligand>
</feature>
<evidence type="ECO:0000256" key="8">
    <source>
        <dbReference type="HAMAP-Rule" id="MF_00211"/>
    </source>
</evidence>
<name>A0A4E0PY60_9EURY</name>
<feature type="binding site" evidence="8">
    <location>
        <position position="87"/>
    </location>
    <ligand>
        <name>5-phospho-alpha-D-ribose 1-diphosphate</name>
        <dbReference type="ChEBI" id="CHEBI:58017"/>
    </ligand>
</feature>
<dbReference type="AlphaFoldDB" id="A0A4E0PY60"/>